<organism evidence="1 2">
    <name type="scientific">Scleroderma citrinum Foug A</name>
    <dbReference type="NCBI Taxonomy" id="1036808"/>
    <lineage>
        <taxon>Eukaryota</taxon>
        <taxon>Fungi</taxon>
        <taxon>Dikarya</taxon>
        <taxon>Basidiomycota</taxon>
        <taxon>Agaricomycotina</taxon>
        <taxon>Agaricomycetes</taxon>
        <taxon>Agaricomycetidae</taxon>
        <taxon>Boletales</taxon>
        <taxon>Sclerodermatineae</taxon>
        <taxon>Sclerodermataceae</taxon>
        <taxon>Scleroderma</taxon>
    </lineage>
</organism>
<dbReference type="Proteomes" id="UP000053989">
    <property type="component" value="Unassembled WGS sequence"/>
</dbReference>
<reference evidence="2" key="2">
    <citation type="submission" date="2015-01" db="EMBL/GenBank/DDBJ databases">
        <title>Evolutionary Origins and Diversification of the Mycorrhizal Mutualists.</title>
        <authorList>
            <consortium name="DOE Joint Genome Institute"/>
            <consortium name="Mycorrhizal Genomics Consortium"/>
            <person name="Kohler A."/>
            <person name="Kuo A."/>
            <person name="Nagy L.G."/>
            <person name="Floudas D."/>
            <person name="Copeland A."/>
            <person name="Barry K.W."/>
            <person name="Cichocki N."/>
            <person name="Veneault-Fourrey C."/>
            <person name="LaButti K."/>
            <person name="Lindquist E.A."/>
            <person name="Lipzen A."/>
            <person name="Lundell T."/>
            <person name="Morin E."/>
            <person name="Murat C."/>
            <person name="Riley R."/>
            <person name="Ohm R."/>
            <person name="Sun H."/>
            <person name="Tunlid A."/>
            <person name="Henrissat B."/>
            <person name="Grigoriev I.V."/>
            <person name="Hibbett D.S."/>
            <person name="Martin F."/>
        </authorList>
    </citation>
    <scope>NUCLEOTIDE SEQUENCE [LARGE SCALE GENOMIC DNA]</scope>
    <source>
        <strain evidence="2">Foug A</strain>
    </source>
</reference>
<proteinExistence type="predicted"/>
<keyword evidence="2" id="KW-1185">Reference proteome</keyword>
<evidence type="ECO:0000313" key="1">
    <source>
        <dbReference type="EMBL" id="KIM66747.1"/>
    </source>
</evidence>
<dbReference type="EMBL" id="KN822015">
    <property type="protein sequence ID" value="KIM66747.1"/>
    <property type="molecule type" value="Genomic_DNA"/>
</dbReference>
<dbReference type="InParanoid" id="A0A0C3AP62"/>
<name>A0A0C3AP62_9AGAM</name>
<evidence type="ECO:0000313" key="2">
    <source>
        <dbReference type="Proteomes" id="UP000053989"/>
    </source>
</evidence>
<dbReference type="OrthoDB" id="10554946at2759"/>
<dbReference type="AlphaFoldDB" id="A0A0C3AP62"/>
<protein>
    <submittedName>
        <fullName evidence="1">Uncharacterized protein</fullName>
    </submittedName>
</protein>
<reference evidence="1 2" key="1">
    <citation type="submission" date="2014-04" db="EMBL/GenBank/DDBJ databases">
        <authorList>
            <consortium name="DOE Joint Genome Institute"/>
            <person name="Kuo A."/>
            <person name="Kohler A."/>
            <person name="Nagy L.G."/>
            <person name="Floudas D."/>
            <person name="Copeland A."/>
            <person name="Barry K.W."/>
            <person name="Cichocki N."/>
            <person name="Veneault-Fourrey C."/>
            <person name="LaButti K."/>
            <person name="Lindquist E.A."/>
            <person name="Lipzen A."/>
            <person name="Lundell T."/>
            <person name="Morin E."/>
            <person name="Murat C."/>
            <person name="Sun H."/>
            <person name="Tunlid A."/>
            <person name="Henrissat B."/>
            <person name="Grigoriev I.V."/>
            <person name="Hibbett D.S."/>
            <person name="Martin F."/>
            <person name="Nordberg H.P."/>
            <person name="Cantor M.N."/>
            <person name="Hua S.X."/>
        </authorList>
    </citation>
    <scope>NUCLEOTIDE SEQUENCE [LARGE SCALE GENOMIC DNA]</scope>
    <source>
        <strain evidence="1 2">Foug A</strain>
    </source>
</reference>
<dbReference type="HOGENOM" id="CLU_2559628_0_0_1"/>
<sequence>MSELQSQAPPILPREAGAIGSGKRSGLVELLLKYSSFLQLYTHSQYLYLAESCYNNQILTDPFIEEICTILKLLSHKRVSNQ</sequence>
<accession>A0A0C3AP62</accession>
<gene>
    <name evidence="1" type="ORF">SCLCIDRAFT_1210798</name>
</gene>